<comment type="subcellular location">
    <subcellularLocation>
        <location evidence="1 5">Nucleus</location>
        <location evidence="1 5">Nucleolus</location>
    </subcellularLocation>
</comment>
<feature type="compositionally biased region" description="Basic residues" evidence="6">
    <location>
        <begin position="1"/>
        <end position="10"/>
    </location>
</feature>
<dbReference type="Pfam" id="PF17403">
    <property type="entry name" value="Nrap_D2"/>
    <property type="match status" value="1"/>
</dbReference>
<dbReference type="STRING" id="933084.A0A067PKW9"/>
<feature type="domain" description="Nrap protein" evidence="12">
    <location>
        <begin position="1082"/>
        <end position="1222"/>
    </location>
</feature>
<evidence type="ECO:0000259" key="9">
    <source>
        <dbReference type="Pfam" id="PF17404"/>
    </source>
</evidence>
<dbReference type="InterPro" id="IPR005554">
    <property type="entry name" value="NOL6/Upt22"/>
</dbReference>
<dbReference type="InterPro" id="IPR035371">
    <property type="entry name" value="Nrap_D6"/>
</dbReference>
<evidence type="ECO:0000256" key="1">
    <source>
        <dbReference type="ARBA" id="ARBA00004604"/>
    </source>
</evidence>
<dbReference type="AlphaFoldDB" id="A0A067PKW9"/>
<dbReference type="Proteomes" id="UP000027265">
    <property type="component" value="Unassembled WGS sequence"/>
</dbReference>
<proteinExistence type="inferred from homology"/>
<name>A0A067PKW9_9AGAM</name>
<keyword evidence="5" id="KW-0698">rRNA processing</keyword>
<keyword evidence="5" id="KW-0690">Ribosome biogenesis</keyword>
<dbReference type="Pfam" id="PF03813">
    <property type="entry name" value="Nrap"/>
    <property type="match status" value="1"/>
</dbReference>
<keyword evidence="5" id="KW-0687">Ribonucleoprotein</keyword>
<evidence type="ECO:0000256" key="5">
    <source>
        <dbReference type="RuleBase" id="RU364032"/>
    </source>
</evidence>
<keyword evidence="3 5" id="KW-0694">RNA-binding</keyword>
<dbReference type="Pfam" id="PF17404">
    <property type="entry name" value="Nrap_D3"/>
    <property type="match status" value="1"/>
</dbReference>
<protein>
    <recommendedName>
        <fullName evidence="5">U3 small nucleolar RNA-associated protein 22</fullName>
    </recommendedName>
</protein>
<dbReference type="OrthoDB" id="10251401at2759"/>
<dbReference type="PANTHER" id="PTHR17972:SF0">
    <property type="entry name" value="NUCLEOLAR PROTEIN 6"/>
    <property type="match status" value="1"/>
</dbReference>
<evidence type="ECO:0000259" key="10">
    <source>
        <dbReference type="Pfam" id="PF17405"/>
    </source>
</evidence>
<feature type="region of interest" description="Disordered" evidence="6">
    <location>
        <begin position="1"/>
        <end position="88"/>
    </location>
</feature>
<feature type="domain" description="Nrap protein" evidence="8">
    <location>
        <begin position="358"/>
        <end position="517"/>
    </location>
</feature>
<evidence type="ECO:0000256" key="4">
    <source>
        <dbReference type="ARBA" id="ARBA00023242"/>
    </source>
</evidence>
<reference evidence="14" key="1">
    <citation type="journal article" date="2014" name="Proc. Natl. Acad. Sci. U.S.A.">
        <title>Extensive sampling of basidiomycete genomes demonstrates inadequacy of the white-rot/brown-rot paradigm for wood decay fungi.</title>
        <authorList>
            <person name="Riley R."/>
            <person name="Salamov A.A."/>
            <person name="Brown D.W."/>
            <person name="Nagy L.G."/>
            <person name="Floudas D."/>
            <person name="Held B.W."/>
            <person name="Levasseur A."/>
            <person name="Lombard V."/>
            <person name="Morin E."/>
            <person name="Otillar R."/>
            <person name="Lindquist E.A."/>
            <person name="Sun H."/>
            <person name="LaButti K.M."/>
            <person name="Schmutz J."/>
            <person name="Jabbour D."/>
            <person name="Luo H."/>
            <person name="Baker S.E."/>
            <person name="Pisabarro A.G."/>
            <person name="Walton J.D."/>
            <person name="Blanchette R.A."/>
            <person name="Henrissat B."/>
            <person name="Martin F."/>
            <person name="Cullen D."/>
            <person name="Hibbett D.S."/>
            <person name="Grigoriev I.V."/>
        </authorList>
    </citation>
    <scope>NUCLEOTIDE SEQUENCE [LARGE SCALE GENOMIC DNA]</scope>
    <source>
        <strain evidence="14">MUCL 33604</strain>
    </source>
</reference>
<feature type="domain" description="Nrap protein" evidence="9">
    <location>
        <begin position="524"/>
        <end position="679"/>
    </location>
</feature>
<feature type="compositionally biased region" description="Acidic residues" evidence="6">
    <location>
        <begin position="52"/>
        <end position="64"/>
    </location>
</feature>
<dbReference type="InParanoid" id="A0A067PKW9"/>
<organism evidence="13 14">
    <name type="scientific">Jaapia argillacea MUCL 33604</name>
    <dbReference type="NCBI Taxonomy" id="933084"/>
    <lineage>
        <taxon>Eukaryota</taxon>
        <taxon>Fungi</taxon>
        <taxon>Dikarya</taxon>
        <taxon>Basidiomycota</taxon>
        <taxon>Agaricomycotina</taxon>
        <taxon>Agaricomycetes</taxon>
        <taxon>Agaricomycetidae</taxon>
        <taxon>Jaapiales</taxon>
        <taxon>Jaapiaceae</taxon>
        <taxon>Jaapia</taxon>
    </lineage>
</organism>
<sequence>MSNTLKRKRRAQDAPAPGKRRLVSEPDTGHGTDDQASAENADGMHIDHEGESDANLDDTDEEGEDNRPDDAPQGTRGTKPKKPPTGQLLRDIREATDLFKSSTFKLQIDALLPTVRPKPSRIPPLDLFLHSLYSFLTSLSPIAPQHPLVASRKLLHDSGVAVPFPLPSPTEGTNWTVAFEAPTDVALIGSWPTKCIVKRTDGLPYIVDVAVEMPAALFQEKDYLNGRFFHKRAYYLACIASAIANPKNGLDVDVSYASTAFDPRLTTVIIQSRKDGSPTDFSKLNACIRIIPTLPQLSPLPLHRLSPSHSNVRVSKSSDESSSSTHPPSPLYNTAILLACTPKSHLLALHSVKNLVPAFADALTLLRVWANQRGYGEGSKLCVFGFEGRGSWWGGLLEMLVTGEEHESGMLKSTKRKPLGKGLSSYQLFRAALDFLARHDFEKDSIFTKTTAGHNHPPGEYKANHEAVFVDSSSYVNLLAGVPLSSLDLLKYDALVTLNLLNSGLPSIDPYDEVFLKDHRTVHTRFDAVIRAELSDVKPRKPSLHSSYDHGSWGRAIIASLTSSLRHGLGNRTKAIGVLLPTSELRPPSEAQPNNPSTIYIGLVYDTEHAFRLVDHGPSADDPDATKSQQFREFWGDKAELRRFKDGSIVESVVWEVKSTDERARIPFMVTQHILERQFGIPKGAIKTWQAPFDAVLRLPQSISTLYQDSGIPSGFKSATAAFDGLVRSIKSLEGEIPLSVLNVSPVSDYLRYTSVFSPVAVPTSLFATLPDSARHLPMIEIVLEFEKSGRWPDDLKAIQKIKLAFFERIATALMKSENGTKATVVVGNCVDTPEIQDQARLEIVTPDGWAFSARIWHDREATLLDRIIDEKSHISKRAPQPFDDGKSKERTEALLAREIYTRRFIHGPKHHRVVAALCHKYSAFAGTVRLVKRWLACHWLLRGHISEEVVEILCASVFLQDRKASVDHPSVPGSKERGFSKVVQFLADWEWEQGLFVPLYSAADGSLDNADERQPKVAASASTAWTVTTEEDPGGRMWTTLGPDIVVAHRVRAIAKATWGTLQTMETGHLDVRELFIHPSDDYDVIVQLDQGALPQYFQNITADPEAWARTSKYANIPNSNSGESVEAQPGFDPGQLFHDDLKRIYSDTFKLFWDPCGGDRYGLVWDPSLRNSRPFRALGGFSSTPVPKGEKGKEKSWVILNEQSVLSEIKQLGGGIIKDVIVQH</sequence>
<gene>
    <name evidence="13" type="ORF">JAAARDRAFT_692207</name>
</gene>
<dbReference type="Pfam" id="PF17407">
    <property type="entry name" value="Nrap_D6"/>
    <property type="match status" value="1"/>
</dbReference>
<evidence type="ECO:0000256" key="2">
    <source>
        <dbReference type="ARBA" id="ARBA00006674"/>
    </source>
</evidence>
<dbReference type="HOGENOM" id="CLU_003502_1_1_1"/>
<keyword evidence="4 5" id="KW-0539">Nucleus</keyword>
<dbReference type="GO" id="GO:0032545">
    <property type="term" value="C:CURI complex"/>
    <property type="evidence" value="ECO:0007669"/>
    <property type="project" value="TreeGrafter"/>
</dbReference>
<dbReference type="GO" id="GO:0003723">
    <property type="term" value="F:RNA binding"/>
    <property type="evidence" value="ECO:0007669"/>
    <property type="project" value="UniProtKB-KW"/>
</dbReference>
<dbReference type="FunCoup" id="A0A067PKW9">
    <property type="interactions" value="633"/>
</dbReference>
<feature type="compositionally biased region" description="Basic and acidic residues" evidence="6">
    <location>
        <begin position="42"/>
        <end position="51"/>
    </location>
</feature>
<dbReference type="InterPro" id="IPR035370">
    <property type="entry name" value="Nrap_D5"/>
</dbReference>
<dbReference type="GO" id="GO:0034456">
    <property type="term" value="C:UTP-C complex"/>
    <property type="evidence" value="ECO:0007669"/>
    <property type="project" value="TreeGrafter"/>
</dbReference>
<feature type="domain" description="Nrap protein" evidence="10">
    <location>
        <begin position="694"/>
        <end position="920"/>
    </location>
</feature>
<evidence type="ECO:0000313" key="14">
    <source>
        <dbReference type="Proteomes" id="UP000027265"/>
    </source>
</evidence>
<feature type="region of interest" description="Disordered" evidence="6">
    <location>
        <begin position="307"/>
        <end position="328"/>
    </location>
</feature>
<dbReference type="PANTHER" id="PTHR17972">
    <property type="entry name" value="NUCLEOLAR RNA-ASSOCIATED PROTEIN"/>
    <property type="match status" value="1"/>
</dbReference>
<comment type="similarity">
    <text evidence="2 5">Belongs to the NRAP family.</text>
</comment>
<dbReference type="InterPro" id="IPR035369">
    <property type="entry name" value="Nrap_D4"/>
</dbReference>
<dbReference type="Gene3D" id="3.30.70.3030">
    <property type="match status" value="1"/>
</dbReference>
<feature type="domain" description="Nrap protein" evidence="7">
    <location>
        <begin position="207"/>
        <end position="353"/>
    </location>
</feature>
<evidence type="ECO:0000313" key="13">
    <source>
        <dbReference type="EMBL" id="KDQ55434.1"/>
    </source>
</evidence>
<feature type="domain" description="Nrap protein" evidence="11">
    <location>
        <begin position="922"/>
        <end position="1078"/>
    </location>
</feature>
<evidence type="ECO:0000259" key="11">
    <source>
        <dbReference type="Pfam" id="PF17406"/>
    </source>
</evidence>
<dbReference type="EMBL" id="KL197725">
    <property type="protein sequence ID" value="KDQ55434.1"/>
    <property type="molecule type" value="Genomic_DNA"/>
</dbReference>
<dbReference type="Pfam" id="PF17406">
    <property type="entry name" value="Nrap_D5"/>
    <property type="match status" value="1"/>
</dbReference>
<evidence type="ECO:0000259" key="12">
    <source>
        <dbReference type="Pfam" id="PF17407"/>
    </source>
</evidence>
<evidence type="ECO:0000259" key="8">
    <source>
        <dbReference type="Pfam" id="PF17403"/>
    </source>
</evidence>
<dbReference type="Pfam" id="PF17405">
    <property type="entry name" value="Nrap_D4"/>
    <property type="match status" value="1"/>
</dbReference>
<accession>A0A067PKW9</accession>
<dbReference type="Gene3D" id="1.10.1410.10">
    <property type="match status" value="1"/>
</dbReference>
<dbReference type="InterPro" id="IPR035082">
    <property type="entry name" value="Nrap_D1"/>
</dbReference>
<evidence type="ECO:0000259" key="7">
    <source>
        <dbReference type="Pfam" id="PF03813"/>
    </source>
</evidence>
<evidence type="ECO:0000256" key="3">
    <source>
        <dbReference type="ARBA" id="ARBA00022884"/>
    </source>
</evidence>
<dbReference type="GO" id="GO:0006364">
    <property type="term" value="P:rRNA processing"/>
    <property type="evidence" value="ECO:0007669"/>
    <property type="project" value="UniProtKB-KW"/>
</dbReference>
<dbReference type="GO" id="GO:0006409">
    <property type="term" value="P:tRNA export from nucleus"/>
    <property type="evidence" value="ECO:0007669"/>
    <property type="project" value="TreeGrafter"/>
</dbReference>
<dbReference type="InterPro" id="IPR035367">
    <property type="entry name" value="Nrap_D2"/>
</dbReference>
<feature type="compositionally biased region" description="Basic and acidic residues" evidence="6">
    <location>
        <begin position="22"/>
        <end position="33"/>
    </location>
</feature>
<dbReference type="GO" id="GO:0032040">
    <property type="term" value="C:small-subunit processome"/>
    <property type="evidence" value="ECO:0007669"/>
    <property type="project" value="TreeGrafter"/>
</dbReference>
<dbReference type="InterPro" id="IPR035368">
    <property type="entry name" value="Nrap_D3"/>
</dbReference>
<keyword evidence="14" id="KW-1185">Reference proteome</keyword>
<evidence type="ECO:0000256" key="6">
    <source>
        <dbReference type="SAM" id="MobiDB-lite"/>
    </source>
</evidence>